<reference evidence="2" key="1">
    <citation type="submission" date="2009-12" db="EMBL/GenBank/DDBJ databases">
        <title>Complete sequence of Treponema azotonutricium strain ZAS-9.</title>
        <authorList>
            <person name="Tetu S.G."/>
            <person name="Matson E."/>
            <person name="Ren Q."/>
            <person name="Seshadri R."/>
            <person name="Elbourne L."/>
            <person name="Hassan K.A."/>
            <person name="Durkin A."/>
            <person name="Radune D."/>
            <person name="Mohamoud Y."/>
            <person name="Shay R."/>
            <person name="Jin S."/>
            <person name="Zhang X."/>
            <person name="Lucey K."/>
            <person name="Ballor N.R."/>
            <person name="Ottesen E."/>
            <person name="Rosenthal R."/>
            <person name="Allen A."/>
            <person name="Leadbetter J.R."/>
            <person name="Paulsen I.T."/>
        </authorList>
    </citation>
    <scope>NUCLEOTIDE SEQUENCE [LARGE SCALE GENOMIC DNA]</scope>
    <source>
        <strain evidence="2">ATCC BAA-888 / DSM 13862 / ZAS-9</strain>
    </source>
</reference>
<proteinExistence type="predicted"/>
<evidence type="ECO:0000313" key="2">
    <source>
        <dbReference type="Proteomes" id="UP000009222"/>
    </source>
</evidence>
<gene>
    <name evidence="1" type="ordered locus">TREAZ_3193</name>
</gene>
<keyword evidence="2" id="KW-1185">Reference proteome</keyword>
<dbReference type="eggNOG" id="ENOG5033X70">
    <property type="taxonomic scope" value="Bacteria"/>
</dbReference>
<dbReference type="STRING" id="545695.TREAZ_3193"/>
<sequence length="475" mass="53815">MPILIYIERTVDKIMEMDKFLLHYFSLTLLLLLPASLFALDTPTGKIEDDSSLRISLTDSWFHETPGRVLNKKAEYHTLKGGGRIQVRVEASKDEFMIVLARELQGSNSYPGWAQGSWVLTRSRSDGAPTRIRIFPRSDPYVYIQFRPFSLDKCQMDVVLYDGYIVRSLPLPISFERLYTLPVEEALASAGDKFPRKYFEADPDMYRDQRAFVSAVRARLPSLDFRDDGAIDSRGDYVFINTLESQISRIEKGQPPEGLNCSGFAKWVVDGILKPLTGELLPIPPLKEPFGNRGDSFTEPWERARDPFFGLDWCRNLASRAGAVLRSPAFAALEEIEVRRWPFSQVMTRSPDGNRIVSYPGFLENAGFGIEGLHPLLYTLAIDEPNRIYLAAVNTETGDPTTARNPRGLPRLRQYFHIAVLVPYFNEYGNFQVTVFESAAETSFTGETAFTGFKSRYPGHFVNLSRVPVDGKFEP</sequence>
<dbReference type="KEGG" id="taz:TREAZ_3193"/>
<evidence type="ECO:0000313" key="1">
    <source>
        <dbReference type="EMBL" id="AEF83464.1"/>
    </source>
</evidence>
<dbReference type="AlphaFoldDB" id="F5Y9S7"/>
<dbReference type="HOGENOM" id="CLU_041913_0_0_12"/>
<dbReference type="InParanoid" id="F5Y9S7"/>
<accession>F5Y9S7</accession>
<organism evidence="1 2">
    <name type="scientific">Leadbettera azotonutricia (strain ATCC BAA-888 / DSM 13862 / ZAS-9)</name>
    <name type="common">Treponema azotonutricium</name>
    <dbReference type="NCBI Taxonomy" id="545695"/>
    <lineage>
        <taxon>Bacteria</taxon>
        <taxon>Pseudomonadati</taxon>
        <taxon>Spirochaetota</taxon>
        <taxon>Spirochaetia</taxon>
        <taxon>Spirochaetales</taxon>
        <taxon>Breznakiellaceae</taxon>
        <taxon>Leadbettera</taxon>
    </lineage>
</organism>
<dbReference type="EMBL" id="CP001841">
    <property type="protein sequence ID" value="AEF83464.1"/>
    <property type="molecule type" value="Genomic_DNA"/>
</dbReference>
<protein>
    <submittedName>
        <fullName evidence="1">Uncharacterized protein</fullName>
    </submittedName>
</protein>
<dbReference type="Proteomes" id="UP000009222">
    <property type="component" value="Chromosome"/>
</dbReference>
<reference evidence="1 2" key="2">
    <citation type="journal article" date="2011" name="ISME J.">
        <title>RNA-seq reveals cooperative metabolic interactions between two termite-gut spirochete species in co-culture.</title>
        <authorList>
            <person name="Rosenthal A.Z."/>
            <person name="Matson E.G."/>
            <person name="Eldar A."/>
            <person name="Leadbetter J.R."/>
        </authorList>
    </citation>
    <scope>NUCLEOTIDE SEQUENCE [LARGE SCALE GENOMIC DNA]</scope>
    <source>
        <strain evidence="2">ATCC BAA-888 / DSM 13862 / ZAS-9</strain>
    </source>
</reference>
<name>F5Y9S7_LEAAZ</name>